<dbReference type="InterPro" id="IPR000182">
    <property type="entry name" value="GNAT_dom"/>
</dbReference>
<dbReference type="STRING" id="317577.GCA_000419625_00048"/>
<dbReference type="SUPFAM" id="SSF55729">
    <property type="entry name" value="Acyl-CoA N-acyltransferases (Nat)"/>
    <property type="match status" value="1"/>
</dbReference>
<dbReference type="PANTHER" id="PTHR13170">
    <property type="entry name" value="O-GLCNACASE"/>
    <property type="match status" value="1"/>
</dbReference>
<dbReference type="Proteomes" id="UP000259030">
    <property type="component" value="Chromosome"/>
</dbReference>
<keyword evidence="2" id="KW-0808">Transferase</keyword>
<protein>
    <submittedName>
        <fullName evidence="2">N-acetyltransferase</fullName>
    </submittedName>
</protein>
<evidence type="ECO:0000313" key="2">
    <source>
        <dbReference type="EMBL" id="ASN80529.1"/>
    </source>
</evidence>
<evidence type="ECO:0000259" key="1">
    <source>
        <dbReference type="PROSITE" id="PS51186"/>
    </source>
</evidence>
<dbReference type="AlphaFoldDB" id="A0A221SV46"/>
<dbReference type="InterPro" id="IPR051822">
    <property type="entry name" value="Glycosyl_Hydrolase_84"/>
</dbReference>
<dbReference type="KEGG" id="dfc:DFI_05505"/>
<dbReference type="Gene3D" id="3.40.630.30">
    <property type="match status" value="1"/>
</dbReference>
<keyword evidence="3" id="KW-1185">Reference proteome</keyword>
<dbReference type="PANTHER" id="PTHR13170:SF16">
    <property type="entry name" value="PROTEIN O-GLCNACASE"/>
    <property type="match status" value="1"/>
</dbReference>
<evidence type="ECO:0000313" key="3">
    <source>
        <dbReference type="Proteomes" id="UP000259030"/>
    </source>
</evidence>
<dbReference type="EMBL" id="CP021081">
    <property type="protein sequence ID" value="ASN80529.1"/>
    <property type="molecule type" value="Genomic_DNA"/>
</dbReference>
<dbReference type="Pfam" id="PF00583">
    <property type="entry name" value="Acetyltransf_1"/>
    <property type="match status" value="1"/>
</dbReference>
<gene>
    <name evidence="2" type="ORF">DFI_05505</name>
</gene>
<reference evidence="2 3" key="1">
    <citation type="submission" date="2017-05" db="EMBL/GenBank/DDBJ databases">
        <title>The complete genome sequence of Deinococcus ficus isolated from the rhizosphere of the Ficus religiosa L. in Taiwan.</title>
        <authorList>
            <person name="Wu K.-M."/>
            <person name="Liao T.-L."/>
            <person name="Liu Y.-M."/>
            <person name="Young C.-C."/>
            <person name="Tsai S.-F."/>
        </authorList>
    </citation>
    <scope>NUCLEOTIDE SEQUENCE [LARGE SCALE GENOMIC DNA]</scope>
    <source>
        <strain evidence="2 3">CC-FR2-10</strain>
    </source>
</reference>
<dbReference type="RefSeq" id="WP_043777577.1">
    <property type="nucleotide sequence ID" value="NZ_CP021081.1"/>
</dbReference>
<dbReference type="InterPro" id="IPR016181">
    <property type="entry name" value="Acyl_CoA_acyltransferase"/>
</dbReference>
<proteinExistence type="predicted"/>
<sequence>MFTIRPATPADLGDFYRICLETGDSGLDATGLYADPQLLGHVYAAPYLLHAPDFAFVLQDEAGAAGYVIGVPDSQAFEATLEREWWPALRDRYPDPAGIPPAERSRDQRMMHLIHHPHRTPDNLMAEYPAHLHIDLLPRAQGGGNGRRMMDALFGALRQAGVSGVHLGVGARNERAQAFYRRLGFTDLSRGDWGATMGLRFTGGAGEPGTSA</sequence>
<name>A0A221SV46_9DEIO</name>
<feature type="domain" description="N-acetyltransferase" evidence="1">
    <location>
        <begin position="2"/>
        <end position="202"/>
    </location>
</feature>
<accession>A0A221SV46</accession>
<dbReference type="PROSITE" id="PS51186">
    <property type="entry name" value="GNAT"/>
    <property type="match status" value="1"/>
</dbReference>
<organism evidence="2 3">
    <name type="scientific">Deinococcus ficus</name>
    <dbReference type="NCBI Taxonomy" id="317577"/>
    <lineage>
        <taxon>Bacteria</taxon>
        <taxon>Thermotogati</taxon>
        <taxon>Deinococcota</taxon>
        <taxon>Deinococci</taxon>
        <taxon>Deinococcales</taxon>
        <taxon>Deinococcaceae</taxon>
        <taxon>Deinococcus</taxon>
    </lineage>
</organism>
<dbReference type="GO" id="GO:0016747">
    <property type="term" value="F:acyltransferase activity, transferring groups other than amino-acyl groups"/>
    <property type="evidence" value="ECO:0007669"/>
    <property type="project" value="InterPro"/>
</dbReference>